<evidence type="ECO:0000256" key="12">
    <source>
        <dbReference type="ARBA" id="ARBA00023211"/>
    </source>
</evidence>
<evidence type="ECO:0000256" key="16">
    <source>
        <dbReference type="SAM" id="MobiDB-lite"/>
    </source>
</evidence>
<feature type="compositionally biased region" description="Polar residues" evidence="16">
    <location>
        <begin position="74"/>
        <end position="94"/>
    </location>
</feature>
<comment type="catalytic activity">
    <reaction evidence="1">
        <text>Endonucleolytic cleavage of RNA, removing 5'-extranucleotides from tRNA precursor.</text>
        <dbReference type="EC" id="3.1.26.5"/>
    </reaction>
</comment>
<gene>
    <name evidence="19" type="ORF">SLEP1_g18493</name>
</gene>
<dbReference type="InterPro" id="IPR033495">
    <property type="entry name" value="MRPP3_PIN_dom"/>
</dbReference>
<name>A0AAV5J6V4_9ROSI</name>
<proteinExistence type="inferred from homology"/>
<protein>
    <recommendedName>
        <fullName evidence="13">Mitochondrial ribonuclease P catalytic subunit</fullName>
        <ecNumber evidence="4">3.1.26.5</ecNumber>
    </recommendedName>
    <alternativeName>
        <fullName evidence="14">Mitochondrial ribonuclease P protein 3</fullName>
    </alternativeName>
</protein>
<keyword evidence="5" id="KW-0819">tRNA processing</keyword>
<dbReference type="GO" id="GO:0046872">
    <property type="term" value="F:metal ion binding"/>
    <property type="evidence" value="ECO:0007669"/>
    <property type="project" value="UniProtKB-KW"/>
</dbReference>
<keyword evidence="10" id="KW-0862">Zinc</keyword>
<dbReference type="InterPro" id="IPR033443">
    <property type="entry name" value="PROP1-like_PPR_dom"/>
</dbReference>
<keyword evidence="12" id="KW-0464">Manganese</keyword>
<dbReference type="GO" id="GO:0005739">
    <property type="term" value="C:mitochondrion"/>
    <property type="evidence" value="ECO:0007669"/>
    <property type="project" value="InterPro"/>
</dbReference>
<accession>A0AAV5J6V4</accession>
<evidence type="ECO:0000256" key="7">
    <source>
        <dbReference type="ARBA" id="ARBA00022723"/>
    </source>
</evidence>
<evidence type="ECO:0000256" key="9">
    <source>
        <dbReference type="ARBA" id="ARBA00022801"/>
    </source>
</evidence>
<dbReference type="Pfam" id="PF17177">
    <property type="entry name" value="PPR_long"/>
    <property type="match status" value="2"/>
</dbReference>
<dbReference type="InterPro" id="IPR002885">
    <property type="entry name" value="PPR_rpt"/>
</dbReference>
<keyword evidence="8" id="KW-0677">Repeat</keyword>
<evidence type="ECO:0000256" key="11">
    <source>
        <dbReference type="ARBA" id="ARBA00022842"/>
    </source>
</evidence>
<dbReference type="InterPro" id="IPR031595">
    <property type="entry name" value="PRORP_C"/>
</dbReference>
<evidence type="ECO:0000256" key="8">
    <source>
        <dbReference type="ARBA" id="ARBA00022737"/>
    </source>
</evidence>
<evidence type="ECO:0000313" key="20">
    <source>
        <dbReference type="Proteomes" id="UP001054252"/>
    </source>
</evidence>
<evidence type="ECO:0000256" key="1">
    <source>
        <dbReference type="ARBA" id="ARBA00000928"/>
    </source>
</evidence>
<evidence type="ECO:0000256" key="15">
    <source>
        <dbReference type="PROSITE-ProRule" id="PRU00708"/>
    </source>
</evidence>
<evidence type="ECO:0000259" key="18">
    <source>
        <dbReference type="Pfam" id="PF17177"/>
    </source>
</evidence>
<evidence type="ECO:0000256" key="14">
    <source>
        <dbReference type="ARBA" id="ARBA00044559"/>
    </source>
</evidence>
<keyword evidence="9" id="KW-0378">Hydrolase</keyword>
<feature type="region of interest" description="Disordered" evidence="16">
    <location>
        <begin position="120"/>
        <end position="203"/>
    </location>
</feature>
<evidence type="ECO:0000313" key="19">
    <source>
        <dbReference type="EMBL" id="GKV06620.1"/>
    </source>
</evidence>
<evidence type="ECO:0000256" key="3">
    <source>
        <dbReference type="ARBA" id="ARBA00007626"/>
    </source>
</evidence>
<comment type="similarity">
    <text evidence="3">Belongs to the PPR family. P subfamily.</text>
</comment>
<feature type="domain" description="PROP1-like PPR" evidence="18">
    <location>
        <begin position="192"/>
        <end position="254"/>
    </location>
</feature>
<dbReference type="EC" id="3.1.26.5" evidence="4"/>
<keyword evidence="11" id="KW-0460">Magnesium</keyword>
<dbReference type="PROSITE" id="PS51375">
    <property type="entry name" value="PPR"/>
    <property type="match status" value="1"/>
</dbReference>
<feature type="compositionally biased region" description="Low complexity" evidence="16">
    <location>
        <begin position="832"/>
        <end position="843"/>
    </location>
</feature>
<feature type="region of interest" description="Disordered" evidence="16">
    <location>
        <begin position="820"/>
        <end position="855"/>
    </location>
</feature>
<dbReference type="Gene3D" id="3.40.50.11980">
    <property type="match status" value="1"/>
</dbReference>
<dbReference type="InterPro" id="IPR011990">
    <property type="entry name" value="TPR-like_helical_dom_sf"/>
</dbReference>
<dbReference type="GO" id="GO:0004526">
    <property type="term" value="F:ribonuclease P activity"/>
    <property type="evidence" value="ECO:0007669"/>
    <property type="project" value="UniProtKB-EC"/>
</dbReference>
<feature type="compositionally biased region" description="Basic and acidic residues" evidence="16">
    <location>
        <begin position="120"/>
        <end position="141"/>
    </location>
</feature>
<dbReference type="FunFam" id="1.25.40.10:FF:003531">
    <property type="entry name" value="Uncharacterized protein"/>
    <property type="match status" value="1"/>
</dbReference>
<comment type="caution">
    <text evidence="19">The sequence shown here is derived from an EMBL/GenBank/DDBJ whole genome shotgun (WGS) entry which is preliminary data.</text>
</comment>
<evidence type="ECO:0000256" key="4">
    <source>
        <dbReference type="ARBA" id="ARBA00012179"/>
    </source>
</evidence>
<feature type="domain" description="PRORP" evidence="17">
    <location>
        <begin position="576"/>
        <end position="801"/>
    </location>
</feature>
<evidence type="ECO:0000256" key="10">
    <source>
        <dbReference type="ARBA" id="ARBA00022833"/>
    </source>
</evidence>
<feature type="repeat" description="PPR" evidence="15">
    <location>
        <begin position="445"/>
        <end position="479"/>
    </location>
</feature>
<dbReference type="AlphaFoldDB" id="A0AAV5J6V4"/>
<dbReference type="Pfam" id="PF16953">
    <property type="entry name" value="PRORP"/>
    <property type="match status" value="1"/>
</dbReference>
<comment type="cofactor">
    <cofactor evidence="2">
        <name>Mg(2+)</name>
        <dbReference type="ChEBI" id="CHEBI:18420"/>
    </cofactor>
</comment>
<evidence type="ECO:0000256" key="2">
    <source>
        <dbReference type="ARBA" id="ARBA00001946"/>
    </source>
</evidence>
<sequence>MASFTFNIPPQHKHLFFSFSLCKCPSYSTSLKFNNLCHFLLPPPPKHTLPPTVPQNFVYRGGVRHIHAKLSAENPETSTKTLNTNTRKGHNSLTAGDEGVQRNSLENHFGSVLNEKRAAERLAKDNDPRNMENLRFKRGREMGSGNSSVRLKDENWAMKSETNLAVSKREEKNNKKDGNGVLGEKKVEEPSKKKSKADSPGKTLRVELDMCSKRGDVMGAIQLHDKALREGIKIGQYHYAVLLYLCSSAAMGVVQPAKSGTGSRTLNALNMSSETSYVNSVELSESIDKENKSSSVRELSNHLSNNGKLVNSGSIVQDKMELKVNNLDSSFDEKEKVTHFSSWSVTPCSQLLDGFVDRQKGDIDHSHEEDGSRSEEEDYEILVTEDVRGYSLQRGFEIYEKMCKDNVPMNEAILTSVARMAMSMGNGDMAFDMVKQMKVLGINPRLRSYGPALFAFCKSGDIEKAFAVEKHMLEHGVIPEEPELQALLKISVEAGKGDKVYYVLHKLRTTVRKVSPSTADIIVKWFEGKAASRTGKIKLQQSKIREAIENGGGGWHGQGWLGKGRWTITRTTVGADALCKCCGEKLALIDLDPLETEKFAKSVASLAIKRQKKFSFQKFQKWLDCYGPFEAVIDAANVGLFSQKGFNTLKVNAVVNKIRKKLLSRKWPLIVLHNRHITEQMTDKPVNRAIIEKWKTADALYATPSGSNDDWYWLYAAIKSKCLLVTNDEMRDHTFQLLGNDIFPKWKERHQVRFSFSDASPVLHMPPPFSVVIQKQESEKGHWHIPIACELEYETKREWLCIIRDNTDVVGQASATMPEAVQPPIHNHGRPTSTTQTKVQQKSLPKIDGKQEKAPKPNKEIYKNIRHILSGLPFSNRVTVLSQQIEAAEKQGNCIIDFQI</sequence>
<keyword evidence="6" id="KW-0540">Nuclease</keyword>
<feature type="domain" description="PROP1-like PPR" evidence="18">
    <location>
        <begin position="391"/>
        <end position="532"/>
    </location>
</feature>
<reference evidence="19 20" key="1">
    <citation type="journal article" date="2021" name="Commun. Biol.">
        <title>The genome of Shorea leprosula (Dipterocarpaceae) highlights the ecological relevance of drought in aseasonal tropical rainforests.</title>
        <authorList>
            <person name="Ng K.K.S."/>
            <person name="Kobayashi M.J."/>
            <person name="Fawcett J.A."/>
            <person name="Hatakeyama M."/>
            <person name="Paape T."/>
            <person name="Ng C.H."/>
            <person name="Ang C.C."/>
            <person name="Tnah L.H."/>
            <person name="Lee C.T."/>
            <person name="Nishiyama T."/>
            <person name="Sese J."/>
            <person name="O'Brien M.J."/>
            <person name="Copetti D."/>
            <person name="Mohd Noor M.I."/>
            <person name="Ong R.C."/>
            <person name="Putra M."/>
            <person name="Sireger I.Z."/>
            <person name="Indrioko S."/>
            <person name="Kosugi Y."/>
            <person name="Izuno A."/>
            <person name="Isagi Y."/>
            <person name="Lee S.L."/>
            <person name="Shimizu K.K."/>
        </authorList>
    </citation>
    <scope>NUCLEOTIDE SEQUENCE [LARGE SCALE GENOMIC DNA]</scope>
    <source>
        <strain evidence="19">214</strain>
    </source>
</reference>
<feature type="compositionally biased region" description="Basic and acidic residues" evidence="16">
    <location>
        <begin position="845"/>
        <end position="855"/>
    </location>
</feature>
<keyword evidence="20" id="KW-1185">Reference proteome</keyword>
<feature type="region of interest" description="Disordered" evidence="16">
    <location>
        <begin position="74"/>
        <end position="98"/>
    </location>
</feature>
<dbReference type="PANTHER" id="PTHR13547">
    <property type="match status" value="1"/>
</dbReference>
<dbReference type="GO" id="GO:0001682">
    <property type="term" value="P:tRNA 5'-leader removal"/>
    <property type="evidence" value="ECO:0007669"/>
    <property type="project" value="TreeGrafter"/>
</dbReference>
<evidence type="ECO:0000256" key="13">
    <source>
        <dbReference type="ARBA" id="ARBA00044536"/>
    </source>
</evidence>
<dbReference type="CDD" id="cd18718">
    <property type="entry name" value="PIN_PRORP"/>
    <property type="match status" value="1"/>
</dbReference>
<feature type="compositionally biased region" description="Basic and acidic residues" evidence="16">
    <location>
        <begin position="167"/>
        <end position="203"/>
    </location>
</feature>
<dbReference type="EMBL" id="BPVZ01000025">
    <property type="protein sequence ID" value="GKV06620.1"/>
    <property type="molecule type" value="Genomic_DNA"/>
</dbReference>
<evidence type="ECO:0000256" key="6">
    <source>
        <dbReference type="ARBA" id="ARBA00022722"/>
    </source>
</evidence>
<evidence type="ECO:0000259" key="17">
    <source>
        <dbReference type="Pfam" id="PF16953"/>
    </source>
</evidence>
<keyword evidence="7" id="KW-0479">Metal-binding</keyword>
<dbReference type="PANTHER" id="PTHR13547:SF7">
    <property type="entry name" value="RIBONUCLEASE P"/>
    <property type="match status" value="1"/>
</dbReference>
<organism evidence="19 20">
    <name type="scientific">Rubroshorea leprosula</name>
    <dbReference type="NCBI Taxonomy" id="152421"/>
    <lineage>
        <taxon>Eukaryota</taxon>
        <taxon>Viridiplantae</taxon>
        <taxon>Streptophyta</taxon>
        <taxon>Embryophyta</taxon>
        <taxon>Tracheophyta</taxon>
        <taxon>Spermatophyta</taxon>
        <taxon>Magnoliopsida</taxon>
        <taxon>eudicotyledons</taxon>
        <taxon>Gunneridae</taxon>
        <taxon>Pentapetalae</taxon>
        <taxon>rosids</taxon>
        <taxon>malvids</taxon>
        <taxon>Malvales</taxon>
        <taxon>Dipterocarpaceae</taxon>
        <taxon>Rubroshorea</taxon>
    </lineage>
</organism>
<dbReference type="FunFam" id="3.40.50.11980:FF:000002">
    <property type="entry name" value="Proteinaceous RNase P 2"/>
    <property type="match status" value="1"/>
</dbReference>
<dbReference type="Proteomes" id="UP001054252">
    <property type="component" value="Unassembled WGS sequence"/>
</dbReference>
<dbReference type="Gene3D" id="1.25.40.10">
    <property type="entry name" value="Tetratricopeptide repeat domain"/>
    <property type="match status" value="1"/>
</dbReference>
<evidence type="ECO:0000256" key="5">
    <source>
        <dbReference type="ARBA" id="ARBA00022694"/>
    </source>
</evidence>